<evidence type="ECO:0000313" key="1">
    <source>
        <dbReference type="EMBL" id="RCN26385.1"/>
    </source>
</evidence>
<sequence length="43" mass="5163">MNRCFFNDLQLLKVLHQLLRKSQACLMMPPTIKHRYLASSRIF</sequence>
<keyword evidence="2" id="KW-1185">Reference proteome</keyword>
<evidence type="ECO:0000313" key="2">
    <source>
        <dbReference type="Proteomes" id="UP000252519"/>
    </source>
</evidence>
<gene>
    <name evidence="1" type="ORF">ANCCAN_27889</name>
</gene>
<name>A0A368F672_ANCCA</name>
<proteinExistence type="predicted"/>
<organism evidence="1 2">
    <name type="scientific">Ancylostoma caninum</name>
    <name type="common">Dog hookworm</name>
    <dbReference type="NCBI Taxonomy" id="29170"/>
    <lineage>
        <taxon>Eukaryota</taxon>
        <taxon>Metazoa</taxon>
        <taxon>Ecdysozoa</taxon>
        <taxon>Nematoda</taxon>
        <taxon>Chromadorea</taxon>
        <taxon>Rhabditida</taxon>
        <taxon>Rhabditina</taxon>
        <taxon>Rhabditomorpha</taxon>
        <taxon>Strongyloidea</taxon>
        <taxon>Ancylostomatidae</taxon>
        <taxon>Ancylostomatinae</taxon>
        <taxon>Ancylostoma</taxon>
    </lineage>
</organism>
<accession>A0A368F672</accession>
<comment type="caution">
    <text evidence="1">The sequence shown here is derived from an EMBL/GenBank/DDBJ whole genome shotgun (WGS) entry which is preliminary data.</text>
</comment>
<reference evidence="1 2" key="1">
    <citation type="submission" date="2014-10" db="EMBL/GenBank/DDBJ databases">
        <title>Draft genome of the hookworm Ancylostoma caninum.</title>
        <authorList>
            <person name="Mitreva M."/>
        </authorList>
    </citation>
    <scope>NUCLEOTIDE SEQUENCE [LARGE SCALE GENOMIC DNA]</scope>
    <source>
        <strain evidence="1 2">Baltimore</strain>
    </source>
</reference>
<dbReference type="AlphaFoldDB" id="A0A368F672"/>
<protein>
    <submittedName>
        <fullName evidence="1">Uncharacterized protein</fullName>
    </submittedName>
</protein>
<dbReference type="Proteomes" id="UP000252519">
    <property type="component" value="Unassembled WGS sequence"/>
</dbReference>
<dbReference type="EMBL" id="JOJR01007551">
    <property type="protein sequence ID" value="RCN26385.1"/>
    <property type="molecule type" value="Genomic_DNA"/>
</dbReference>